<evidence type="ECO:0000313" key="3">
    <source>
        <dbReference type="EMBL" id="GHJ87527.1"/>
    </source>
</evidence>
<dbReference type="Pfam" id="PF02170">
    <property type="entry name" value="PAZ"/>
    <property type="match status" value="1"/>
</dbReference>
<dbReference type="InterPro" id="IPR003100">
    <property type="entry name" value="PAZ_dom"/>
</dbReference>
<feature type="domain" description="PAZ" evidence="2">
    <location>
        <begin position="93"/>
        <end position="171"/>
    </location>
</feature>
<dbReference type="Proteomes" id="UP000620104">
    <property type="component" value="Unassembled WGS sequence"/>
</dbReference>
<comment type="caution">
    <text evidence="3">The sequence shown here is derived from an EMBL/GenBank/DDBJ whole genome shotgun (WGS) entry which is preliminary data.</text>
</comment>
<gene>
    <name evidence="3" type="ORF">NliqN6_3929</name>
</gene>
<evidence type="ECO:0000256" key="1">
    <source>
        <dbReference type="SAM" id="MobiDB-lite"/>
    </source>
</evidence>
<keyword evidence="4" id="KW-1185">Reference proteome</keyword>
<feature type="region of interest" description="Disordered" evidence="1">
    <location>
        <begin position="45"/>
        <end position="77"/>
    </location>
</feature>
<dbReference type="SUPFAM" id="SSF101690">
    <property type="entry name" value="PAZ domain"/>
    <property type="match status" value="1"/>
</dbReference>
<sequence length="214" mass="24137">MVQNLPPRHPDAITPPDCPSESTPTALRPLLPTWMSLAPLDADEAAGHHENKPSRGRRRCIMSQPPYECPSDMNRQTRPPQVAEMPQTLQPYDISKLRKVFSLCKFKLTHRPCNKIFTIMSITAKPASEITFILSGRDGAPYTVTNIAAYFRTAYNINLRYPNLPCALLPPGKFTSDQTADMVKIAAQRPAERLNRIMDWRKALRRETVGKIPS</sequence>
<proteinExistence type="predicted"/>
<dbReference type="OrthoDB" id="10252740at2759"/>
<dbReference type="Gene3D" id="2.170.260.10">
    <property type="entry name" value="paz domain"/>
    <property type="match status" value="1"/>
</dbReference>
<evidence type="ECO:0000259" key="2">
    <source>
        <dbReference type="Pfam" id="PF02170"/>
    </source>
</evidence>
<evidence type="ECO:0000313" key="4">
    <source>
        <dbReference type="Proteomes" id="UP000620104"/>
    </source>
</evidence>
<dbReference type="CDD" id="cd02846">
    <property type="entry name" value="PAZ_argonaute_like"/>
    <property type="match status" value="1"/>
</dbReference>
<dbReference type="AlphaFoldDB" id="A0A8H3TUR5"/>
<organism evidence="3 4">
    <name type="scientific">Naganishia liquefaciens</name>
    <dbReference type="NCBI Taxonomy" id="104408"/>
    <lineage>
        <taxon>Eukaryota</taxon>
        <taxon>Fungi</taxon>
        <taxon>Dikarya</taxon>
        <taxon>Basidiomycota</taxon>
        <taxon>Agaricomycotina</taxon>
        <taxon>Tremellomycetes</taxon>
        <taxon>Filobasidiales</taxon>
        <taxon>Filobasidiaceae</taxon>
        <taxon>Naganishia</taxon>
    </lineage>
</organism>
<protein>
    <recommendedName>
        <fullName evidence="2">PAZ domain-containing protein</fullName>
    </recommendedName>
</protein>
<dbReference type="GO" id="GO:0003723">
    <property type="term" value="F:RNA binding"/>
    <property type="evidence" value="ECO:0007669"/>
    <property type="project" value="InterPro"/>
</dbReference>
<name>A0A8H3TUR5_9TREE</name>
<feature type="region of interest" description="Disordered" evidence="1">
    <location>
        <begin position="1"/>
        <end position="25"/>
    </location>
</feature>
<dbReference type="InterPro" id="IPR036085">
    <property type="entry name" value="PAZ_dom_sf"/>
</dbReference>
<accession>A0A8H3TUR5</accession>
<reference evidence="3" key="1">
    <citation type="submission" date="2020-07" db="EMBL/GenBank/DDBJ databases">
        <title>Draft Genome Sequence of a Deep-Sea Yeast, Naganishia (Cryptococcus) liquefaciens strain N6.</title>
        <authorList>
            <person name="Han Y.W."/>
            <person name="Kajitani R."/>
            <person name="Morimoto H."/>
            <person name="Parhat M."/>
            <person name="Tsubouchi H."/>
            <person name="Bakenova O."/>
            <person name="Ogata M."/>
            <person name="Argunhan B."/>
            <person name="Aoki R."/>
            <person name="Kajiwara S."/>
            <person name="Itoh T."/>
            <person name="Iwasaki H."/>
        </authorList>
    </citation>
    <scope>NUCLEOTIDE SEQUENCE</scope>
    <source>
        <strain evidence="3">N6</strain>
    </source>
</reference>
<dbReference type="EMBL" id="BLZA01000023">
    <property type="protein sequence ID" value="GHJ87527.1"/>
    <property type="molecule type" value="Genomic_DNA"/>
</dbReference>
<dbReference type="PANTHER" id="PTHR22891">
    <property type="entry name" value="EUKARYOTIC TRANSLATION INITIATION FACTOR 2C"/>
    <property type="match status" value="1"/>
</dbReference>